<keyword evidence="7" id="KW-1185">Reference proteome</keyword>
<dbReference type="Gene3D" id="3.40.630.190">
    <property type="entry name" value="LCP protein"/>
    <property type="match status" value="1"/>
</dbReference>
<evidence type="ECO:0000313" key="6">
    <source>
        <dbReference type="EMBL" id="MCW6034662.1"/>
    </source>
</evidence>
<sequence length="487" mass="54462">MLPKSLPEGKTDSRTDSSVQTPGKNLDQLSLNKGRKSEKRSPKARKVPVGLKMIWGVTFLTVATFSAAVGAILAMVGPLPSLPMFSVKEEAATAGTTSIEEAKTKAIPPLFQYKVERPVNILVMGIDRVLEAEDGSDEAFSGNTDTMILLRFDPTDNSLRMLSIPRDTQVIIPRVGQGKINAANVYGGPQLAMQVVSRTLNDVPIDRYVRVTNDAFQELVNLVGGVEVYVPQPMVYEDRTQNLKIDLKPGWQRLNGDEAEQFARFRMDEYGDIGRVQRQQVLLKALRERLEHPTVLPRLPKAIQLMLQYIDTNLSLEEVLALVNFGMSLDRDNIRMVLLPGRFSDVSEFEGISYWIMSRQGRDRVVAEYFDQTGTSGVPRERDPKRVRIAIQNASEDSELPRKAVEYLNKQGFHNIYYSNRDFARPLRTTEIIVQQGDRNAAQALQTALGFGRVEANSTGDLGSEITIRVGADWYDLLGQNQDETES</sequence>
<evidence type="ECO:0000256" key="2">
    <source>
        <dbReference type="SAM" id="MobiDB-lite"/>
    </source>
</evidence>
<organism evidence="6 7">
    <name type="scientific">Spirulina subsalsa FACHB-351</name>
    <dbReference type="NCBI Taxonomy" id="234711"/>
    <lineage>
        <taxon>Bacteria</taxon>
        <taxon>Bacillati</taxon>
        <taxon>Cyanobacteriota</taxon>
        <taxon>Cyanophyceae</taxon>
        <taxon>Spirulinales</taxon>
        <taxon>Spirulinaceae</taxon>
        <taxon>Spirulina</taxon>
    </lineage>
</organism>
<evidence type="ECO:0000259" key="4">
    <source>
        <dbReference type="Pfam" id="PF03816"/>
    </source>
</evidence>
<comment type="similarity">
    <text evidence="1">Belongs to the LytR/CpsA/Psr (LCP) family.</text>
</comment>
<evidence type="ECO:0000256" key="1">
    <source>
        <dbReference type="ARBA" id="ARBA00006068"/>
    </source>
</evidence>
<dbReference type="Pfam" id="PF13399">
    <property type="entry name" value="LytR_C"/>
    <property type="match status" value="1"/>
</dbReference>
<evidence type="ECO:0000259" key="5">
    <source>
        <dbReference type="Pfam" id="PF13399"/>
    </source>
</evidence>
<dbReference type="PANTHER" id="PTHR33392:SF6">
    <property type="entry name" value="POLYISOPRENYL-TEICHOIC ACID--PEPTIDOGLYCAN TEICHOIC ACID TRANSFERASE TAGU"/>
    <property type="match status" value="1"/>
</dbReference>
<dbReference type="RefSeq" id="WP_407809763.1">
    <property type="nucleotide sequence ID" value="NZ_JAIHOM010000001.1"/>
</dbReference>
<feature type="compositionally biased region" description="Basic residues" evidence="2">
    <location>
        <begin position="33"/>
        <end position="44"/>
    </location>
</feature>
<feature type="domain" description="Cell envelope-related transcriptional attenuator" evidence="4">
    <location>
        <begin position="143"/>
        <end position="290"/>
    </location>
</feature>
<dbReference type="Gene3D" id="3.30.70.2390">
    <property type="match status" value="1"/>
</dbReference>
<feature type="transmembrane region" description="Helical" evidence="3">
    <location>
        <begin position="53"/>
        <end position="76"/>
    </location>
</feature>
<keyword evidence="3" id="KW-0472">Membrane</keyword>
<feature type="domain" description="LytR/CpsA/Psr regulator C-terminal" evidence="5">
    <location>
        <begin position="386"/>
        <end position="474"/>
    </location>
</feature>
<dbReference type="Pfam" id="PF03816">
    <property type="entry name" value="LytR_cpsA_psr"/>
    <property type="match status" value="1"/>
</dbReference>
<reference evidence="6 7" key="1">
    <citation type="submission" date="2021-08" db="EMBL/GenBank/DDBJ databases">
        <title>Draft genome sequence of Spirulina subsalsa with high tolerance to salinity and hype-accumulation of phycocyanin.</title>
        <authorList>
            <person name="Pei H."/>
            <person name="Jiang L."/>
        </authorList>
    </citation>
    <scope>NUCLEOTIDE SEQUENCE [LARGE SCALE GENOMIC DNA]</scope>
    <source>
        <strain evidence="6 7">FACHB-351</strain>
    </source>
</reference>
<dbReference type="InterPro" id="IPR027381">
    <property type="entry name" value="LytR/CpsA/Psr_C"/>
</dbReference>
<proteinExistence type="inferred from homology"/>
<evidence type="ECO:0000256" key="3">
    <source>
        <dbReference type="SAM" id="Phobius"/>
    </source>
</evidence>
<evidence type="ECO:0000313" key="7">
    <source>
        <dbReference type="Proteomes" id="UP001526426"/>
    </source>
</evidence>
<dbReference type="InterPro" id="IPR050922">
    <property type="entry name" value="LytR/CpsA/Psr_CW_biosynth"/>
</dbReference>
<protein>
    <submittedName>
        <fullName evidence="6">LCP family protein</fullName>
    </submittedName>
</protein>
<feature type="compositionally biased region" description="Polar residues" evidence="2">
    <location>
        <begin position="16"/>
        <end position="31"/>
    </location>
</feature>
<accession>A0ABT3L0G5</accession>
<keyword evidence="3" id="KW-1133">Transmembrane helix</keyword>
<keyword evidence="3" id="KW-0812">Transmembrane</keyword>
<dbReference type="Proteomes" id="UP001526426">
    <property type="component" value="Unassembled WGS sequence"/>
</dbReference>
<feature type="region of interest" description="Disordered" evidence="2">
    <location>
        <begin position="1"/>
        <end position="44"/>
    </location>
</feature>
<dbReference type="InterPro" id="IPR004474">
    <property type="entry name" value="LytR_CpsA_psr"/>
</dbReference>
<gene>
    <name evidence="6" type="ORF">K4A83_00015</name>
</gene>
<dbReference type="EMBL" id="JAIHOM010000001">
    <property type="protein sequence ID" value="MCW6034662.1"/>
    <property type="molecule type" value="Genomic_DNA"/>
</dbReference>
<dbReference type="PANTHER" id="PTHR33392">
    <property type="entry name" value="POLYISOPRENYL-TEICHOIC ACID--PEPTIDOGLYCAN TEICHOIC ACID TRANSFERASE TAGU"/>
    <property type="match status" value="1"/>
</dbReference>
<comment type="caution">
    <text evidence="6">The sequence shown here is derived from an EMBL/GenBank/DDBJ whole genome shotgun (WGS) entry which is preliminary data.</text>
</comment>
<dbReference type="NCBIfam" id="TIGR00350">
    <property type="entry name" value="lytR_cpsA_psr"/>
    <property type="match status" value="1"/>
</dbReference>
<name>A0ABT3L0G5_9CYAN</name>